<accession>A0A067S4L9</accession>
<feature type="non-terminal residue" evidence="2">
    <location>
        <position position="250"/>
    </location>
</feature>
<dbReference type="EMBL" id="KL142761">
    <property type="protein sequence ID" value="KDR64817.1"/>
    <property type="molecule type" value="Genomic_DNA"/>
</dbReference>
<dbReference type="HOGENOM" id="CLU_1113591_0_0_1"/>
<organism evidence="2 3">
    <name type="scientific">Galerina marginata (strain CBS 339.88)</name>
    <dbReference type="NCBI Taxonomy" id="685588"/>
    <lineage>
        <taxon>Eukaryota</taxon>
        <taxon>Fungi</taxon>
        <taxon>Dikarya</taxon>
        <taxon>Basidiomycota</taxon>
        <taxon>Agaricomycotina</taxon>
        <taxon>Agaricomycetes</taxon>
        <taxon>Agaricomycetidae</taxon>
        <taxon>Agaricales</taxon>
        <taxon>Agaricineae</taxon>
        <taxon>Strophariaceae</taxon>
        <taxon>Galerina</taxon>
    </lineage>
</organism>
<dbReference type="AlphaFoldDB" id="A0A067S4L9"/>
<gene>
    <name evidence="2" type="ORF">GALMADRAFT_1353446</name>
</gene>
<sequence>MPEYPPEPTAAGATTSNEPAISVPSSPTATQLENEGAAGGAEDHVNANSTRKPATSPARSSTVATPPPTPSAIHEEPTYRVLKPSATMSDTEMDEASSSEDEPLAPFTPRPQAPPPPAETSDTTFNNLRSLIATIMRNRGQNSQDPPQTAHDEADDEDLEVPPLSLAEGTDDGHTTIASSDNGHVANTNTNDNDSDGSMPGLQSVSDTDSGDESDDSTTSRRATRPPKVLAAAADLGDPVWDFGLYKTDR</sequence>
<proteinExistence type="predicted"/>
<dbReference type="Proteomes" id="UP000027222">
    <property type="component" value="Unassembled WGS sequence"/>
</dbReference>
<evidence type="ECO:0000256" key="1">
    <source>
        <dbReference type="SAM" id="MobiDB-lite"/>
    </source>
</evidence>
<protein>
    <submittedName>
        <fullName evidence="2">Uncharacterized protein</fullName>
    </submittedName>
</protein>
<name>A0A067S4L9_GALM3</name>
<feature type="compositionally biased region" description="Low complexity" evidence="1">
    <location>
        <begin position="53"/>
        <end position="64"/>
    </location>
</feature>
<feature type="region of interest" description="Disordered" evidence="1">
    <location>
        <begin position="1"/>
        <end position="250"/>
    </location>
</feature>
<feature type="compositionally biased region" description="Polar residues" evidence="1">
    <location>
        <begin position="176"/>
        <end position="186"/>
    </location>
</feature>
<evidence type="ECO:0000313" key="2">
    <source>
        <dbReference type="EMBL" id="KDR64817.1"/>
    </source>
</evidence>
<feature type="compositionally biased region" description="Polar residues" evidence="1">
    <location>
        <begin position="12"/>
        <end position="33"/>
    </location>
</feature>
<evidence type="ECO:0000313" key="3">
    <source>
        <dbReference type="Proteomes" id="UP000027222"/>
    </source>
</evidence>
<reference evidence="3" key="1">
    <citation type="journal article" date="2014" name="Proc. Natl. Acad. Sci. U.S.A.">
        <title>Extensive sampling of basidiomycete genomes demonstrates inadequacy of the white-rot/brown-rot paradigm for wood decay fungi.</title>
        <authorList>
            <person name="Riley R."/>
            <person name="Salamov A.A."/>
            <person name="Brown D.W."/>
            <person name="Nagy L.G."/>
            <person name="Floudas D."/>
            <person name="Held B.W."/>
            <person name="Levasseur A."/>
            <person name="Lombard V."/>
            <person name="Morin E."/>
            <person name="Otillar R."/>
            <person name="Lindquist E.A."/>
            <person name="Sun H."/>
            <person name="LaButti K.M."/>
            <person name="Schmutz J."/>
            <person name="Jabbour D."/>
            <person name="Luo H."/>
            <person name="Baker S.E."/>
            <person name="Pisabarro A.G."/>
            <person name="Walton J.D."/>
            <person name="Blanchette R.A."/>
            <person name="Henrissat B."/>
            <person name="Martin F."/>
            <person name="Cullen D."/>
            <person name="Hibbett D.S."/>
            <person name="Grigoriev I.V."/>
        </authorList>
    </citation>
    <scope>NUCLEOTIDE SEQUENCE [LARGE SCALE GENOMIC DNA]</scope>
    <source>
        <strain evidence="3">CBS 339.88</strain>
    </source>
</reference>
<keyword evidence="3" id="KW-1185">Reference proteome</keyword>
<feature type="compositionally biased region" description="Pro residues" evidence="1">
    <location>
        <begin position="106"/>
        <end position="118"/>
    </location>
</feature>
<feature type="compositionally biased region" description="Polar residues" evidence="1">
    <location>
        <begin position="120"/>
        <end position="129"/>
    </location>
</feature>
<feature type="compositionally biased region" description="Acidic residues" evidence="1">
    <location>
        <begin position="91"/>
        <end position="103"/>
    </location>
</feature>